<accession>A0A392PEI4</accession>
<sequence>MGAIHAIEIAQNKGWNNLWLETDSKLVQLAFKTPFLVPWMLNTLANLGLNLDTFCWWDAPPPQIAADLHCNKFGFPKFRF</sequence>
<feature type="non-terminal residue" evidence="1">
    <location>
        <position position="80"/>
    </location>
</feature>
<evidence type="ECO:0000313" key="1">
    <source>
        <dbReference type="EMBL" id="MCI10194.1"/>
    </source>
</evidence>
<dbReference type="Proteomes" id="UP000265520">
    <property type="component" value="Unassembled WGS sequence"/>
</dbReference>
<reference evidence="1 2" key="1">
    <citation type="journal article" date="2018" name="Front. Plant Sci.">
        <title>Red Clover (Trifolium pratense) and Zigzag Clover (T. medium) - A Picture of Genomic Similarities and Differences.</title>
        <authorList>
            <person name="Dluhosova J."/>
            <person name="Istvanek J."/>
            <person name="Nedelnik J."/>
            <person name="Repkova J."/>
        </authorList>
    </citation>
    <scope>NUCLEOTIDE SEQUENCE [LARGE SCALE GENOMIC DNA]</scope>
    <source>
        <strain evidence="2">cv. 10/8</strain>
        <tissue evidence="1">Leaf</tissue>
    </source>
</reference>
<proteinExistence type="predicted"/>
<evidence type="ECO:0000313" key="2">
    <source>
        <dbReference type="Proteomes" id="UP000265520"/>
    </source>
</evidence>
<name>A0A392PEI4_9FABA</name>
<dbReference type="AlphaFoldDB" id="A0A392PEI4"/>
<keyword evidence="2" id="KW-1185">Reference proteome</keyword>
<dbReference type="EMBL" id="LXQA010075325">
    <property type="protein sequence ID" value="MCI10194.1"/>
    <property type="molecule type" value="Genomic_DNA"/>
</dbReference>
<comment type="caution">
    <text evidence="1">The sequence shown here is derived from an EMBL/GenBank/DDBJ whole genome shotgun (WGS) entry which is preliminary data.</text>
</comment>
<organism evidence="1 2">
    <name type="scientific">Trifolium medium</name>
    <dbReference type="NCBI Taxonomy" id="97028"/>
    <lineage>
        <taxon>Eukaryota</taxon>
        <taxon>Viridiplantae</taxon>
        <taxon>Streptophyta</taxon>
        <taxon>Embryophyta</taxon>
        <taxon>Tracheophyta</taxon>
        <taxon>Spermatophyta</taxon>
        <taxon>Magnoliopsida</taxon>
        <taxon>eudicotyledons</taxon>
        <taxon>Gunneridae</taxon>
        <taxon>Pentapetalae</taxon>
        <taxon>rosids</taxon>
        <taxon>fabids</taxon>
        <taxon>Fabales</taxon>
        <taxon>Fabaceae</taxon>
        <taxon>Papilionoideae</taxon>
        <taxon>50 kb inversion clade</taxon>
        <taxon>NPAAA clade</taxon>
        <taxon>Hologalegina</taxon>
        <taxon>IRL clade</taxon>
        <taxon>Trifolieae</taxon>
        <taxon>Trifolium</taxon>
    </lineage>
</organism>
<protein>
    <submittedName>
        <fullName evidence="1">Heat-shock protein</fullName>
    </submittedName>
</protein>